<keyword evidence="7" id="KW-0539">Nucleus</keyword>
<evidence type="ECO:0000256" key="6">
    <source>
        <dbReference type="ARBA" id="ARBA00023004"/>
    </source>
</evidence>
<dbReference type="PANTHER" id="PTHR46030:SF1">
    <property type="entry name" value="ALPHA-KETOGLUTARATE-DEPENDENT DIOXYGENASE ALKB HOMOLOG 6"/>
    <property type="match status" value="1"/>
</dbReference>
<evidence type="ECO:0000256" key="3">
    <source>
        <dbReference type="ARBA" id="ARBA00022723"/>
    </source>
</evidence>
<dbReference type="GO" id="GO:0046872">
    <property type="term" value="F:metal ion binding"/>
    <property type="evidence" value="ECO:0007669"/>
    <property type="project" value="UniProtKB-KW"/>
</dbReference>
<dbReference type="InterPro" id="IPR032862">
    <property type="entry name" value="ALKBH6"/>
</dbReference>
<name>A0A124BY41_ASPNG</name>
<dbReference type="EMBL" id="BCMY01000012">
    <property type="protein sequence ID" value="GAQ44358.1"/>
    <property type="molecule type" value="Genomic_DNA"/>
</dbReference>
<proteinExistence type="inferred from homology"/>
<dbReference type="InterPro" id="IPR011009">
    <property type="entry name" value="Kinase-like_dom_sf"/>
</dbReference>
<protein>
    <submittedName>
        <fullName evidence="9">Calpain</fullName>
    </submittedName>
</protein>
<keyword evidence="4" id="KW-0223">Dioxygenase</keyword>
<dbReference type="GO" id="GO:0005634">
    <property type="term" value="C:nucleus"/>
    <property type="evidence" value="ECO:0007669"/>
    <property type="project" value="UniProtKB-SubCell"/>
</dbReference>
<dbReference type="PROSITE" id="PS51471">
    <property type="entry name" value="FE2OG_OXY"/>
    <property type="match status" value="1"/>
</dbReference>
<dbReference type="Pfam" id="PF13532">
    <property type="entry name" value="2OG-FeII_Oxy_2"/>
    <property type="match status" value="1"/>
</dbReference>
<reference evidence="10" key="1">
    <citation type="journal article" date="2016" name="Genome Announc.">
        <title>Draft genome sequence of Aspergillus niger strain An76.</title>
        <authorList>
            <person name="Gong W."/>
            <person name="Cheng Z."/>
            <person name="Zhang H."/>
            <person name="Liu L."/>
            <person name="Gao P."/>
            <person name="Wang L."/>
        </authorList>
    </citation>
    <scope>NUCLEOTIDE SEQUENCE [LARGE SCALE GENOMIC DNA]</scope>
    <source>
        <strain evidence="10">An76</strain>
    </source>
</reference>
<sequence length="475" mass="53540">MKIFPESSFFQEGRAPTLPSPAEVRDLNLKTGNVAATNLNYPPSVIIPSLGLVVKYGLSVSIVEAQMQIMLREEFHGRIPIPEIFGWTEDDGQTFIYMSLIEGDTLADRWGGLSDGEKRAICEELHRSVELLRTLEQDPRDKYVGNLDKNPLTDIYVIDRPELIGPFQGEDAVKQLQDACGIEIDDISPIVFTHNDLLPPNIMITPGPDPKVAALIDWAQSGWYPAYWEYCKCRKQMRADLESARIKSLPNDGFYIADFISEDEEEFLLRKITTAPLPRWTHLAHRRLQSWPSALTKSNALISFPLPSWLVSPIITPRFDSLGLFADAPHRAPNHVLVNEYRPGQGIMPHEDGAAYYPLVATVSLGAPIVLDLYEKSEDGDGNGHGRRPVYRILQERRSLLVTTKSIYTDFLHGIAETSRDEGLGAESICNWDLLREPERYECGCLERETRISLTYRDVLKVASLGNTMRFLGSR</sequence>
<dbReference type="VEuPathDB" id="FungiDB:ATCC64974_108340"/>
<dbReference type="OrthoDB" id="412814at2759"/>
<evidence type="ECO:0000256" key="5">
    <source>
        <dbReference type="ARBA" id="ARBA00023002"/>
    </source>
</evidence>
<dbReference type="Gene3D" id="3.90.1200.10">
    <property type="match status" value="1"/>
</dbReference>
<evidence type="ECO:0000256" key="7">
    <source>
        <dbReference type="ARBA" id="ARBA00023242"/>
    </source>
</evidence>
<dbReference type="SUPFAM" id="SSF56112">
    <property type="entry name" value="Protein kinase-like (PK-like)"/>
    <property type="match status" value="1"/>
</dbReference>
<evidence type="ECO:0000313" key="9">
    <source>
        <dbReference type="EMBL" id="GAQ44358.1"/>
    </source>
</evidence>
<dbReference type="InterPro" id="IPR002575">
    <property type="entry name" value="Aminoglycoside_PTrfase"/>
</dbReference>
<organism evidence="9 10">
    <name type="scientific">Aspergillus niger</name>
    <dbReference type="NCBI Taxonomy" id="5061"/>
    <lineage>
        <taxon>Eukaryota</taxon>
        <taxon>Fungi</taxon>
        <taxon>Dikarya</taxon>
        <taxon>Ascomycota</taxon>
        <taxon>Pezizomycotina</taxon>
        <taxon>Eurotiomycetes</taxon>
        <taxon>Eurotiomycetidae</taxon>
        <taxon>Eurotiales</taxon>
        <taxon>Aspergillaceae</taxon>
        <taxon>Aspergillus</taxon>
        <taxon>Aspergillus subgen. Circumdati</taxon>
    </lineage>
</organism>
<evidence type="ECO:0000259" key="8">
    <source>
        <dbReference type="PROSITE" id="PS51471"/>
    </source>
</evidence>
<feature type="domain" description="Fe2OG dioxygenase" evidence="8">
    <location>
        <begin position="332"/>
        <end position="460"/>
    </location>
</feature>
<dbReference type="AlphaFoldDB" id="A0A124BY41"/>
<keyword evidence="6" id="KW-0408">Iron</keyword>
<dbReference type="Proteomes" id="UP000068243">
    <property type="component" value="Unassembled WGS sequence"/>
</dbReference>
<evidence type="ECO:0000256" key="4">
    <source>
        <dbReference type="ARBA" id="ARBA00022964"/>
    </source>
</evidence>
<dbReference type="PaxDb" id="5061-CADANGAP00013804"/>
<dbReference type="Gene3D" id="2.60.120.1520">
    <property type="match status" value="1"/>
</dbReference>
<evidence type="ECO:0000256" key="2">
    <source>
        <dbReference type="ARBA" id="ARBA00007879"/>
    </source>
</evidence>
<dbReference type="InterPro" id="IPR027450">
    <property type="entry name" value="AlkB-like"/>
</dbReference>
<dbReference type="SUPFAM" id="SSF51197">
    <property type="entry name" value="Clavaminate synthase-like"/>
    <property type="match status" value="1"/>
</dbReference>
<comment type="similarity">
    <text evidence="2">Belongs to the alkB family.</text>
</comment>
<dbReference type="VEuPathDB" id="FungiDB:An18g04280"/>
<accession>A0A124BY41</accession>
<dbReference type="Pfam" id="PF01636">
    <property type="entry name" value="APH"/>
    <property type="match status" value="1"/>
</dbReference>
<dbReference type="VEuPathDB" id="FungiDB:M747DRAFT_337408"/>
<evidence type="ECO:0000313" key="10">
    <source>
        <dbReference type="Proteomes" id="UP000068243"/>
    </source>
</evidence>
<dbReference type="PANTHER" id="PTHR46030">
    <property type="entry name" value="ALPHA-KETOGLUTARATE-DEPENDENT DIOXYGENASE ALKB HOMOLOG 6"/>
    <property type="match status" value="1"/>
</dbReference>
<gene>
    <name evidence="9" type="ORF">ABL_07019</name>
</gene>
<keyword evidence="5" id="KW-0560">Oxidoreductase</keyword>
<dbReference type="CDD" id="cd05120">
    <property type="entry name" value="APH_ChoK_like"/>
    <property type="match status" value="1"/>
</dbReference>
<dbReference type="VEuPathDB" id="FungiDB:ASPNIDRAFT2_1226362"/>
<evidence type="ECO:0000256" key="1">
    <source>
        <dbReference type="ARBA" id="ARBA00004123"/>
    </source>
</evidence>
<dbReference type="InterPro" id="IPR005123">
    <property type="entry name" value="Oxoglu/Fe-dep_dioxygenase_dom"/>
</dbReference>
<dbReference type="GO" id="GO:0051213">
    <property type="term" value="F:dioxygenase activity"/>
    <property type="evidence" value="ECO:0007669"/>
    <property type="project" value="UniProtKB-KW"/>
</dbReference>
<keyword evidence="3" id="KW-0479">Metal-binding</keyword>
<comment type="subcellular location">
    <subcellularLocation>
        <location evidence="1">Nucleus</location>
    </subcellularLocation>
</comment>
<comment type="caution">
    <text evidence="9">The sequence shown here is derived from an EMBL/GenBank/DDBJ whole genome shotgun (WGS) entry which is preliminary data.</text>
</comment>